<dbReference type="STRING" id="1448318.A0A319EDL7"/>
<feature type="region of interest" description="Disordered" evidence="8">
    <location>
        <begin position="1670"/>
        <end position="1888"/>
    </location>
</feature>
<dbReference type="GO" id="GO:0016887">
    <property type="term" value="F:ATP hydrolysis activity"/>
    <property type="evidence" value="ECO:0007669"/>
    <property type="project" value="InterPro"/>
</dbReference>
<dbReference type="Gene3D" id="3.90.70.10">
    <property type="entry name" value="Cysteine proteinases"/>
    <property type="match status" value="2"/>
</dbReference>
<dbReference type="InterPro" id="IPR006615">
    <property type="entry name" value="Pept_C19_DUSP"/>
</dbReference>
<dbReference type="SUPFAM" id="SSF143791">
    <property type="entry name" value="DUSP-like"/>
    <property type="match status" value="1"/>
</dbReference>
<dbReference type="Pfam" id="PF00004">
    <property type="entry name" value="AAA"/>
    <property type="match status" value="1"/>
</dbReference>
<feature type="compositionally biased region" description="Acidic residues" evidence="8">
    <location>
        <begin position="1869"/>
        <end position="1878"/>
    </location>
</feature>
<feature type="domain" description="USP" evidence="9">
    <location>
        <begin position="940"/>
        <end position="1663"/>
    </location>
</feature>
<keyword evidence="6" id="KW-0378">Hydrolase</keyword>
<evidence type="ECO:0000256" key="4">
    <source>
        <dbReference type="ARBA" id="ARBA00022670"/>
    </source>
</evidence>
<feature type="compositionally biased region" description="Acidic residues" evidence="8">
    <location>
        <begin position="1810"/>
        <end position="1820"/>
    </location>
</feature>
<evidence type="ECO:0000313" key="11">
    <source>
        <dbReference type="EMBL" id="PYI07661.1"/>
    </source>
</evidence>
<feature type="region of interest" description="Disordered" evidence="8">
    <location>
        <begin position="345"/>
        <end position="583"/>
    </location>
</feature>
<dbReference type="PANTHER" id="PTHR21646">
    <property type="entry name" value="UBIQUITIN CARBOXYL-TERMINAL HYDROLASE"/>
    <property type="match status" value="1"/>
</dbReference>
<evidence type="ECO:0000256" key="3">
    <source>
        <dbReference type="ARBA" id="ARBA00012759"/>
    </source>
</evidence>
<feature type="compositionally biased region" description="Polar residues" evidence="8">
    <location>
        <begin position="913"/>
        <end position="923"/>
    </location>
</feature>
<dbReference type="SUPFAM" id="SSF52540">
    <property type="entry name" value="P-loop containing nucleoside triphosphate hydrolases"/>
    <property type="match status" value="1"/>
</dbReference>
<dbReference type="InterPro" id="IPR003959">
    <property type="entry name" value="ATPase_AAA_core"/>
</dbReference>
<keyword evidence="7" id="KW-0788">Thiol protease</keyword>
<dbReference type="GO" id="GO:0005524">
    <property type="term" value="F:ATP binding"/>
    <property type="evidence" value="ECO:0007669"/>
    <property type="project" value="InterPro"/>
</dbReference>
<dbReference type="InterPro" id="IPR003593">
    <property type="entry name" value="AAA+_ATPase"/>
</dbReference>
<dbReference type="CDD" id="cd02674">
    <property type="entry name" value="Peptidase_C19R"/>
    <property type="match status" value="1"/>
</dbReference>
<dbReference type="PROSITE" id="PS00972">
    <property type="entry name" value="USP_1"/>
    <property type="match status" value="1"/>
</dbReference>
<evidence type="ECO:0000256" key="6">
    <source>
        <dbReference type="ARBA" id="ARBA00022801"/>
    </source>
</evidence>
<keyword evidence="12" id="KW-1185">Reference proteome</keyword>
<name>A0A319EDL7_ASPSB</name>
<dbReference type="Gene3D" id="3.40.50.300">
    <property type="entry name" value="P-loop containing nucleotide triphosphate hydrolases"/>
    <property type="match status" value="1"/>
</dbReference>
<dbReference type="Gene3D" id="3.30.2230.10">
    <property type="entry name" value="DUSP-like"/>
    <property type="match status" value="1"/>
</dbReference>
<dbReference type="Pfam" id="PF00443">
    <property type="entry name" value="UCH"/>
    <property type="match status" value="1"/>
</dbReference>
<proteinExistence type="inferred from homology"/>
<comment type="similarity">
    <text evidence="2">Belongs to the peptidase C19 family.</text>
</comment>
<dbReference type="InterPro" id="IPR035927">
    <property type="entry name" value="DUSP-like_sf"/>
</dbReference>
<feature type="compositionally biased region" description="Polar residues" evidence="8">
    <location>
        <begin position="439"/>
        <end position="453"/>
    </location>
</feature>
<evidence type="ECO:0000256" key="2">
    <source>
        <dbReference type="ARBA" id="ARBA00009085"/>
    </source>
</evidence>
<dbReference type="PANTHER" id="PTHR21646:SF24">
    <property type="entry name" value="UBIQUITIN CARBOXYL-TERMINAL HYDROLASE"/>
    <property type="match status" value="1"/>
</dbReference>
<dbReference type="GO" id="GO:0004843">
    <property type="term" value="F:cysteine-type deubiquitinase activity"/>
    <property type="evidence" value="ECO:0007669"/>
    <property type="project" value="UniProtKB-EC"/>
</dbReference>
<sequence length="1888" mass="207019">MRSILPVNLGWALLSENTPLDLSGLLRDGELLDMDIVRAAMQIVGLAGRKGALQLCDIHQVLARAVRQSKMEDEVSDDDKQTEDTLRERLDKLKISCNEYETNLLCCVIDPANQKVTYNDVIIDESTKETIKYLVSQSRLQFKASSQVLIESTRLSGALFYGPPGTGKTQMARAIASDSKAVMLAISPADIESKWVGETESMIKAAFTLSKKLSPCILFIDEVDALFFRRSSDDKPWRRQALTQYLQEMDGLATSKDAPFVLGATNKPLDLDEAFLRRMPFKVQFHLPGSIERRKILELFLKESDLDPSFDMDSVVLSTEGYSGSDLRSLCGQAALKFVSSSVSNPSTVLPRAATKRAQLPVTTSSTKRRKVAEPRKPGSLPGLSFASQAGRRHGQSSSGQASPRRPSSSSRSHRSLSSSTSPPPRYIPAHLQDEVLGSRSQATTARSPTPDSAGSALDYPSAACAGLSLHSDPATDMSGSDDKGDSNLPLSGPDVREPSEADNDVEMDLVPTDKDGQSRSAIPDSMDTTGSGDDNSTGNENGSASNSVYPTPSSMSTYTAPTDTRSQSKAEAGVGSADRPSYDDQVAQVTRFMMQPMKEKQKGYVVSASWLKRVYSRSATHAEKADKSAMDGDIGPVDNSDIVLVTDPANTGFKDEGGEPFVPLRPGLDMGEDFEIIPQGGWDLIMQWYGLAEQSPAIVRYAHNTAPVGDGENIQYEINPPIFTILKLTNPSAGTSMKSMKEKNMTPVRTLASRHTNFQKWLKQAKELAHIDMSTKVRVWRVLGGLGSATASAAVTPAASRSASPAPSASLIANNAGGNLVLDLNTFLSLSEGSQREVLDECKDQTSNPNYNGKMTLGLAGLNSSEVVVLEEKLSGSSGEWVSEASKQTLSRLGVPSGNMKNTVPSKVKTKSPATSGRSSPVSEPVRGRRKDGKPRGCTGLSNLGNTCYMNSALQCVRSVEELTYYFLNDVYKKDLNPSNPLAHNGDVAKAYANLLCQIYDEAGQSSFAPRQLKHTIGRYGPAFSGYGQQDSQEFLLFLLDGLQEDLNRIMKKPYIEKPDSTDEMVHNKEALREFADKCWDIYKARNDSVITDLFAGMYKSTLVCPACDKVSIIFDPFNNLTLQLPIENLWSKELFYFPLNKKPVLVDVEMDKNASVRSLKELVAKKMGSDPQRLVMAEIYKNKFYKMFDNTVSIAECQISGNDDIGIYEVESVPTNYNPDKVQKSYFSFNRSDHEEIPALDSPRSDRLLVPIFNRVEKPRGNSTKNAQRPLFGVPSYVVINREEISDYDAIFRKVLSQVASMTSRDILNEESMNEVSQEDSDTVVMNEDDAQSADSKIKTASVDGEDGMVDVSMRDVEDTSNETPARPESTISANLRGLFEMKLIKSHEVVPTGFSSVDDHKEYPRMSFRIKAAPKKAKQSEETSEQKEEESGDKGSDGANGESAPKRPMIRPGEGIVVDWTEQSYDALFAGSSRDKNPVRGVPTWTDVERVPDPELSKRRSLRQNRKKRGVTLYECLDEFNKEEVLSENDAWYCPRCKEHRRASKKFELWKTPDILVMHLKRFSASRGFRDKLDVLVDFPVEGLDMTGRVEAPEDGKSQIYDLFAVDNHYGGLGGGHYTAYAKNFMSGQWNEYNDSSVSRPIDPQSVVTSSAYLLFYRRRSDRPLGGKVLEEVTEASTRPNSDMESQAESRGQSPSGEGRRLGGSSRNGSSSALPGVAAAHQSGDGGLPTGTQTKSGDEDSPPEYSNSPSFGERSLGRTPRLEGMNFEDEEIGDDAQPSSFRPVDTPSWSFSRVTDAHGPSQMTTQTDDEDLLDDDASNQAVGGGDVSDPDLRMASLMDSPRGAAYPGTPMEETSFQDISAFGAAGDEDEDDELPVVELQVHDDE</sequence>
<evidence type="ECO:0000256" key="7">
    <source>
        <dbReference type="ARBA" id="ARBA00022807"/>
    </source>
</evidence>
<dbReference type="GO" id="GO:0016579">
    <property type="term" value="P:protein deubiquitination"/>
    <property type="evidence" value="ECO:0007669"/>
    <property type="project" value="InterPro"/>
</dbReference>
<gene>
    <name evidence="11" type="ORF">BO78DRAFT_428787</name>
</gene>
<evidence type="ECO:0000256" key="5">
    <source>
        <dbReference type="ARBA" id="ARBA00022786"/>
    </source>
</evidence>
<feature type="domain" description="DUSP" evidence="10">
    <location>
        <begin position="581"/>
        <end position="704"/>
    </location>
</feature>
<keyword evidence="4" id="KW-0645">Protease</keyword>
<feature type="compositionally biased region" description="Low complexity" evidence="8">
    <location>
        <begin position="397"/>
        <end position="421"/>
    </location>
</feature>
<dbReference type="GO" id="GO:0006508">
    <property type="term" value="P:proteolysis"/>
    <property type="evidence" value="ECO:0007669"/>
    <property type="project" value="UniProtKB-KW"/>
</dbReference>
<reference evidence="11 12" key="1">
    <citation type="submission" date="2018-02" db="EMBL/GenBank/DDBJ databases">
        <title>The genomes of Aspergillus section Nigri reveals drivers in fungal speciation.</title>
        <authorList>
            <consortium name="DOE Joint Genome Institute"/>
            <person name="Vesth T.C."/>
            <person name="Nybo J."/>
            <person name="Theobald S."/>
            <person name="Brandl J."/>
            <person name="Frisvad J.C."/>
            <person name="Nielsen K.F."/>
            <person name="Lyhne E.K."/>
            <person name="Kogle M.E."/>
            <person name="Kuo A."/>
            <person name="Riley R."/>
            <person name="Clum A."/>
            <person name="Nolan M."/>
            <person name="Lipzen A."/>
            <person name="Salamov A."/>
            <person name="Henrissat B."/>
            <person name="Wiebenga A."/>
            <person name="De vries R.P."/>
            <person name="Grigoriev I.V."/>
            <person name="Mortensen U.H."/>
            <person name="Andersen M.R."/>
            <person name="Baker S.E."/>
        </authorList>
    </citation>
    <scope>NUCLEOTIDE SEQUENCE [LARGE SCALE GENOMIC DNA]</scope>
    <source>
        <strain evidence="11 12">CBS 121057</strain>
    </source>
</reference>
<protein>
    <recommendedName>
        <fullName evidence="3">ubiquitinyl hydrolase 1</fullName>
        <ecNumber evidence="3">3.4.19.12</ecNumber>
    </recommendedName>
</protein>
<feature type="compositionally biased region" description="Polar residues" evidence="8">
    <location>
        <begin position="1678"/>
        <end position="1696"/>
    </location>
</feature>
<dbReference type="EC" id="3.4.19.12" evidence="3"/>
<dbReference type="SMART" id="SM00382">
    <property type="entry name" value="AAA"/>
    <property type="match status" value="1"/>
</dbReference>
<dbReference type="Gene3D" id="1.10.8.60">
    <property type="match status" value="1"/>
</dbReference>
<dbReference type="InterPro" id="IPR018200">
    <property type="entry name" value="USP_CS"/>
</dbReference>
<dbReference type="SMART" id="SM00695">
    <property type="entry name" value="DUSP"/>
    <property type="match status" value="1"/>
</dbReference>
<dbReference type="InterPro" id="IPR001394">
    <property type="entry name" value="Peptidase_C19_UCH"/>
</dbReference>
<evidence type="ECO:0000256" key="1">
    <source>
        <dbReference type="ARBA" id="ARBA00000707"/>
    </source>
</evidence>
<dbReference type="PROSITE" id="PS00973">
    <property type="entry name" value="USP_2"/>
    <property type="match status" value="1"/>
</dbReference>
<feature type="compositionally biased region" description="Low complexity" evidence="8">
    <location>
        <begin position="1706"/>
        <end position="1715"/>
    </location>
</feature>
<dbReference type="InterPro" id="IPR028889">
    <property type="entry name" value="USP"/>
</dbReference>
<dbReference type="InterPro" id="IPR050185">
    <property type="entry name" value="Ub_carboxyl-term_hydrolase"/>
</dbReference>
<dbReference type="VEuPathDB" id="FungiDB:BO78DRAFT_428787"/>
<organism evidence="11 12">
    <name type="scientific">Aspergillus sclerotiicarbonarius (strain CBS 121057 / IBT 28362)</name>
    <dbReference type="NCBI Taxonomy" id="1448318"/>
    <lineage>
        <taxon>Eukaryota</taxon>
        <taxon>Fungi</taxon>
        <taxon>Dikarya</taxon>
        <taxon>Ascomycota</taxon>
        <taxon>Pezizomycotina</taxon>
        <taxon>Eurotiomycetes</taxon>
        <taxon>Eurotiomycetidae</taxon>
        <taxon>Eurotiales</taxon>
        <taxon>Aspergillaceae</taxon>
        <taxon>Aspergillus</taxon>
        <taxon>Aspergillus subgen. Circumdati</taxon>
    </lineage>
</organism>
<feature type="region of interest" description="Disordered" evidence="8">
    <location>
        <begin position="1408"/>
        <end position="1455"/>
    </location>
</feature>
<keyword evidence="5" id="KW-0833">Ubl conjugation pathway</keyword>
<accession>A0A319EDL7</accession>
<dbReference type="Pfam" id="PF06337">
    <property type="entry name" value="DUSP"/>
    <property type="match status" value="1"/>
</dbReference>
<evidence type="ECO:0000313" key="12">
    <source>
        <dbReference type="Proteomes" id="UP000248423"/>
    </source>
</evidence>
<feature type="compositionally biased region" description="Polar residues" evidence="8">
    <location>
        <begin position="527"/>
        <end position="570"/>
    </location>
</feature>
<evidence type="ECO:0000256" key="8">
    <source>
        <dbReference type="SAM" id="MobiDB-lite"/>
    </source>
</evidence>
<dbReference type="PROSITE" id="PS51283">
    <property type="entry name" value="DUSP"/>
    <property type="match status" value="1"/>
</dbReference>
<evidence type="ECO:0000259" key="10">
    <source>
        <dbReference type="PROSITE" id="PS51283"/>
    </source>
</evidence>
<dbReference type="Proteomes" id="UP000248423">
    <property type="component" value="Unassembled WGS sequence"/>
</dbReference>
<feature type="region of interest" description="Disordered" evidence="8">
    <location>
        <begin position="893"/>
        <end position="939"/>
    </location>
</feature>
<evidence type="ECO:0000259" key="9">
    <source>
        <dbReference type="PROSITE" id="PS50235"/>
    </source>
</evidence>
<dbReference type="OrthoDB" id="952271at2759"/>
<dbReference type="SUPFAM" id="SSF54001">
    <property type="entry name" value="Cysteine proteinases"/>
    <property type="match status" value="1"/>
</dbReference>
<dbReference type="EMBL" id="KZ826340">
    <property type="protein sequence ID" value="PYI07661.1"/>
    <property type="molecule type" value="Genomic_DNA"/>
</dbReference>
<dbReference type="InterPro" id="IPR027417">
    <property type="entry name" value="P-loop_NTPase"/>
</dbReference>
<comment type="catalytic activity">
    <reaction evidence="1">
        <text>Thiol-dependent hydrolysis of ester, thioester, amide, peptide and isopeptide bonds formed by the C-terminal Gly of ubiquitin (a 76-residue protein attached to proteins as an intracellular targeting signal).</text>
        <dbReference type="EC" id="3.4.19.12"/>
    </reaction>
</comment>
<dbReference type="PROSITE" id="PS50235">
    <property type="entry name" value="USP_3"/>
    <property type="match status" value="1"/>
</dbReference>
<dbReference type="InterPro" id="IPR038765">
    <property type="entry name" value="Papain-like_cys_pep_sf"/>
</dbReference>